<evidence type="ECO:0000256" key="1">
    <source>
        <dbReference type="ARBA" id="ARBA00004613"/>
    </source>
</evidence>
<protein>
    <submittedName>
        <fullName evidence="4">Uncharacterized protein</fullName>
    </submittedName>
</protein>
<evidence type="ECO:0000256" key="2">
    <source>
        <dbReference type="ARBA" id="ARBA00022525"/>
    </source>
</evidence>
<sequence length="103" mass="11359">MTLIPVEKINLSLLECSPQVKGRTRAFLTLDSFDKGGDGGGPLESDDLYHSDGAPLVAQSTRWIKNKRRCFNNVYIYGNGRSVKAMVVVEDCSDMGCVSHQCF</sequence>
<reference evidence="4" key="1">
    <citation type="submission" date="2023-05" db="EMBL/GenBank/DDBJ databases">
        <authorList>
            <person name="Huff M."/>
        </authorList>
    </citation>
    <scope>NUCLEOTIDE SEQUENCE</scope>
</reference>
<comment type="subcellular location">
    <subcellularLocation>
        <location evidence="1">Secreted</location>
    </subcellularLocation>
</comment>
<keyword evidence="5" id="KW-1185">Reference proteome</keyword>
<keyword evidence="3" id="KW-0732">Signal</keyword>
<name>A0AAD2DSA3_9LAMI</name>
<keyword evidence="2" id="KW-0964">Secreted</keyword>
<dbReference type="Proteomes" id="UP000834106">
    <property type="component" value="Chromosome 7"/>
</dbReference>
<dbReference type="InterPro" id="IPR039271">
    <property type="entry name" value="Kiwellin-like"/>
</dbReference>
<dbReference type="PANTHER" id="PTHR33191">
    <property type="entry name" value="RIPENING-RELATED PROTEIN 2-RELATED"/>
    <property type="match status" value="1"/>
</dbReference>
<accession>A0AAD2DSA3</accession>
<organism evidence="4 5">
    <name type="scientific">Fraxinus pennsylvanica</name>
    <dbReference type="NCBI Taxonomy" id="56036"/>
    <lineage>
        <taxon>Eukaryota</taxon>
        <taxon>Viridiplantae</taxon>
        <taxon>Streptophyta</taxon>
        <taxon>Embryophyta</taxon>
        <taxon>Tracheophyta</taxon>
        <taxon>Spermatophyta</taxon>
        <taxon>Magnoliopsida</taxon>
        <taxon>eudicotyledons</taxon>
        <taxon>Gunneridae</taxon>
        <taxon>Pentapetalae</taxon>
        <taxon>asterids</taxon>
        <taxon>lamiids</taxon>
        <taxon>Lamiales</taxon>
        <taxon>Oleaceae</taxon>
        <taxon>Oleeae</taxon>
        <taxon>Fraxinus</taxon>
    </lineage>
</organism>
<dbReference type="PANTHER" id="PTHR33191:SF58">
    <property type="entry name" value="RIPENING-RELATED PROTEIN 1"/>
    <property type="match status" value="1"/>
</dbReference>
<dbReference type="Pfam" id="PF24300">
    <property type="entry name" value="KWL1"/>
    <property type="match status" value="1"/>
</dbReference>
<dbReference type="AlphaFoldDB" id="A0AAD2DSA3"/>
<proteinExistence type="predicted"/>
<evidence type="ECO:0000313" key="4">
    <source>
        <dbReference type="EMBL" id="CAI9765237.1"/>
    </source>
</evidence>
<evidence type="ECO:0000256" key="3">
    <source>
        <dbReference type="ARBA" id="ARBA00022729"/>
    </source>
</evidence>
<dbReference type="EMBL" id="OU503042">
    <property type="protein sequence ID" value="CAI9765237.1"/>
    <property type="molecule type" value="Genomic_DNA"/>
</dbReference>
<evidence type="ECO:0000313" key="5">
    <source>
        <dbReference type="Proteomes" id="UP000834106"/>
    </source>
</evidence>
<dbReference type="GO" id="GO:0005576">
    <property type="term" value="C:extracellular region"/>
    <property type="evidence" value="ECO:0007669"/>
    <property type="project" value="UniProtKB-SubCell"/>
</dbReference>
<gene>
    <name evidence="4" type="ORF">FPE_LOCUS12667</name>
</gene>